<gene>
    <name evidence="5" type="ORF">CNF02_07205</name>
</gene>
<proteinExistence type="predicted"/>
<evidence type="ECO:0008006" key="7">
    <source>
        <dbReference type="Google" id="ProtNLM"/>
    </source>
</evidence>
<name>A0A2A5WC12_9GAMM</name>
<dbReference type="InterPro" id="IPR013039">
    <property type="entry name" value="DUF1588"/>
</dbReference>
<feature type="domain" description="DUF1592" evidence="3">
    <location>
        <begin position="218"/>
        <end position="346"/>
    </location>
</feature>
<dbReference type="Pfam" id="PF07637">
    <property type="entry name" value="PSD5"/>
    <property type="match status" value="1"/>
</dbReference>
<accession>A0A2A5WC12</accession>
<reference evidence="5 6" key="1">
    <citation type="submission" date="2017-08" db="EMBL/GenBank/DDBJ databases">
        <title>Fine stratification of microbial communities through a metagenomic profile of the photic zone.</title>
        <authorList>
            <person name="Haro-Moreno J.M."/>
            <person name="Lopez-Perez M."/>
            <person name="De La Torre J."/>
            <person name="Picazo A."/>
            <person name="Camacho A."/>
            <person name="Rodriguez-Valera F."/>
        </authorList>
    </citation>
    <scope>NUCLEOTIDE SEQUENCE [LARGE SCALE GENOMIC DNA]</scope>
    <source>
        <strain evidence="5">MED-G28</strain>
    </source>
</reference>
<dbReference type="AlphaFoldDB" id="A0A2A5WC12"/>
<evidence type="ECO:0000313" key="5">
    <source>
        <dbReference type="EMBL" id="PDH33808.1"/>
    </source>
</evidence>
<evidence type="ECO:0000259" key="2">
    <source>
        <dbReference type="Pfam" id="PF07627"/>
    </source>
</evidence>
<dbReference type="InterPro" id="IPR011478">
    <property type="entry name" value="DUF1585"/>
</dbReference>
<protein>
    <recommendedName>
        <fullName evidence="7">DUF1592 domain-containing protein</fullName>
    </recommendedName>
</protein>
<dbReference type="InterPro" id="IPR013043">
    <property type="entry name" value="DUF1595"/>
</dbReference>
<evidence type="ECO:0000259" key="4">
    <source>
        <dbReference type="Pfam" id="PF07637"/>
    </source>
</evidence>
<evidence type="ECO:0000313" key="6">
    <source>
        <dbReference type="Proteomes" id="UP000219329"/>
    </source>
</evidence>
<evidence type="ECO:0000259" key="3">
    <source>
        <dbReference type="Pfam" id="PF07631"/>
    </source>
</evidence>
<feature type="domain" description="DUF1595" evidence="4">
    <location>
        <begin position="143"/>
        <end position="204"/>
    </location>
</feature>
<dbReference type="Proteomes" id="UP000219329">
    <property type="component" value="Unassembled WGS sequence"/>
</dbReference>
<dbReference type="Pfam" id="PF07627">
    <property type="entry name" value="PSCyt3"/>
    <property type="match status" value="1"/>
</dbReference>
<organism evidence="5 6">
    <name type="scientific">OM182 bacterium MED-G28</name>
    <dbReference type="NCBI Taxonomy" id="1986256"/>
    <lineage>
        <taxon>Bacteria</taxon>
        <taxon>Pseudomonadati</taxon>
        <taxon>Pseudomonadota</taxon>
        <taxon>Gammaproteobacteria</taxon>
        <taxon>OMG group</taxon>
        <taxon>OM182 clade</taxon>
    </lineage>
</organism>
<dbReference type="Pfam" id="PF07624">
    <property type="entry name" value="PSD2"/>
    <property type="match status" value="1"/>
</dbReference>
<dbReference type="EMBL" id="NTJZ01000006">
    <property type="protein sequence ID" value="PDH33808.1"/>
    <property type="molecule type" value="Genomic_DNA"/>
</dbReference>
<sequence>MSTYLRPITSKIKNNGCSKFGVLFSLLLCLIPDVMSQAKGAESAANSNSEQVTFVRLTSNQYRNTIHDIFGESIEVRGNAASTGVREAGLIAVGGRKITLSALELESYEILALDIAEQILQPSRRSTLLGCTPDDEALVDQECAEQFIDAVGLHLFRRPLMESEIDSFAAMAQAATQTLGNFYIGLQAALVGMMISPDFLFRIERSVANIESPGSRQLDAWSRASRLSFFLWNSTPSPALLEAARSGTLMTESGLNEQVKRMMTSAKIEDGLRAFFADMLAFDRFDTLDIDANLYPRFTKNVEDEAREQTLRTIADQLLIKELDYRDLFDARQTFLTPALAALYGVPIPIRQELGGTVPWVPYEFPEGHARVGLLGQVTFLSLFSHPGASSPTLRGKAVREHLLCQTIPPPPPDVDFSLVRDADNPNFKTVRDRLAEHRSNPTCAGCHTLMDPIGLTLEIFDASGVHRTSENGAQIDTSGQWAGQNYEGVSDLVQLLKDDPTLTSCLIQRVYSYGTAREPNSAELQWLNTTHAQLRKEGVHWRELMQRISRNPDFYTVPNSTEMEF</sequence>
<comment type="caution">
    <text evidence="5">The sequence shown here is derived from an EMBL/GenBank/DDBJ whole genome shotgun (WGS) entry which is preliminary data.</text>
</comment>
<feature type="domain" description="DUF1588" evidence="2">
    <location>
        <begin position="371"/>
        <end position="471"/>
    </location>
</feature>
<evidence type="ECO:0000259" key="1">
    <source>
        <dbReference type="Pfam" id="PF07624"/>
    </source>
</evidence>
<dbReference type="Pfam" id="PF07631">
    <property type="entry name" value="PSD4"/>
    <property type="match status" value="1"/>
</dbReference>
<feature type="domain" description="DUF1585" evidence="1">
    <location>
        <begin position="484"/>
        <end position="555"/>
    </location>
</feature>
<dbReference type="InterPro" id="IPR013042">
    <property type="entry name" value="DUF1592"/>
</dbReference>